<dbReference type="InterPro" id="IPR031475">
    <property type="entry name" value="NBD_C"/>
</dbReference>
<dbReference type="AlphaFoldDB" id="A0A9D1FUN0"/>
<keyword evidence="2" id="KW-0808">Transferase</keyword>
<dbReference type="Gene3D" id="3.40.980.20">
    <property type="entry name" value="Four-carbon acid sugar kinase, nucleotide binding domain"/>
    <property type="match status" value="1"/>
</dbReference>
<reference evidence="9" key="2">
    <citation type="journal article" date="2021" name="PeerJ">
        <title>Extensive microbial diversity within the chicken gut microbiome revealed by metagenomics and culture.</title>
        <authorList>
            <person name="Gilroy R."/>
            <person name="Ravi A."/>
            <person name="Getino M."/>
            <person name="Pursley I."/>
            <person name="Horton D.L."/>
            <person name="Alikhan N.F."/>
            <person name="Baker D."/>
            <person name="Gharbi K."/>
            <person name="Hall N."/>
            <person name="Watson M."/>
            <person name="Adriaenssens E.M."/>
            <person name="Foster-Nyarko E."/>
            <person name="Jarju S."/>
            <person name="Secka A."/>
            <person name="Antonio M."/>
            <person name="Oren A."/>
            <person name="Chaudhuri R.R."/>
            <person name="La Ragione R."/>
            <person name="Hildebrand F."/>
            <person name="Pallen M.J."/>
        </authorList>
    </citation>
    <scope>NUCLEOTIDE SEQUENCE</scope>
    <source>
        <strain evidence="9">CHK152-2994</strain>
    </source>
</reference>
<accession>A0A9D1FUN0</accession>
<evidence type="ECO:0000256" key="5">
    <source>
        <dbReference type="ARBA" id="ARBA00022840"/>
    </source>
</evidence>
<keyword evidence="5" id="KW-0067">ATP-binding</keyword>
<dbReference type="Pfam" id="PF07005">
    <property type="entry name" value="SBD_N"/>
    <property type="match status" value="1"/>
</dbReference>
<feature type="domain" description="Four-carbon acid sugar kinase nucleotide binding" evidence="8">
    <location>
        <begin position="261"/>
        <end position="424"/>
    </location>
</feature>
<dbReference type="Pfam" id="PF17042">
    <property type="entry name" value="NBD_C"/>
    <property type="match status" value="1"/>
</dbReference>
<proteinExistence type="inferred from homology"/>
<dbReference type="Proteomes" id="UP000824139">
    <property type="component" value="Unassembled WGS sequence"/>
</dbReference>
<evidence type="ECO:0000256" key="4">
    <source>
        <dbReference type="ARBA" id="ARBA00022777"/>
    </source>
</evidence>
<gene>
    <name evidence="9" type="ORF">IAD41_02135</name>
</gene>
<evidence type="ECO:0000256" key="1">
    <source>
        <dbReference type="ARBA" id="ARBA00005715"/>
    </source>
</evidence>
<keyword evidence="3" id="KW-0547">Nucleotide-binding</keyword>
<dbReference type="GO" id="GO:0005524">
    <property type="term" value="F:ATP binding"/>
    <property type="evidence" value="ECO:0007669"/>
    <property type="project" value="UniProtKB-KW"/>
</dbReference>
<sequence>MIITSNITGIIADDLTGANDTALQFYNHGAATQILLNCDEEPLNIKGTQTWALSTETRNVDAETAYHQVKEAAQMFVEKLKPDYYYKKIDSTIRGNIAIEVLALLEVLEWDASIIIPAFPSEGRVTIGGYHLLKGIPIERTEMARDPHSPIRESHLPTLLKSQLDESYEHLVGLIELKTVMKGAGPILIKLNELIKEGKKLIVVDAVSTVDIEQVVLAMNKSDYNILPTGTAAAAQVLSDLWYSDLEPRHINKTIPELPKLIMSGSATEITAKQIKRLEESDEFENTLFIEVSLKNIISWEFEELTERICGNLVQNNIVVVHTSNLITDFDGFSEELLEADLTKTSLACLITDYLAELTKRVTEKREFILITLGGETSYKCCEKIGATQLQIVDEVAPAIALSLDHNAQWIVTKSGNLGGINTLIDILKYFEHHE</sequence>
<dbReference type="Gene3D" id="3.40.50.10840">
    <property type="entry name" value="Putative sugar-binding, N-terminal domain"/>
    <property type="match status" value="1"/>
</dbReference>
<dbReference type="InterPro" id="IPR037051">
    <property type="entry name" value="4-carb_acid_sugar_kinase_N_sf"/>
</dbReference>
<evidence type="ECO:0000313" key="9">
    <source>
        <dbReference type="EMBL" id="HIS82392.1"/>
    </source>
</evidence>
<dbReference type="InterPro" id="IPR010737">
    <property type="entry name" value="4-carb_acid_sugar_kinase_N"/>
</dbReference>
<dbReference type="GO" id="GO:0016301">
    <property type="term" value="F:kinase activity"/>
    <property type="evidence" value="ECO:0007669"/>
    <property type="project" value="UniProtKB-KW"/>
</dbReference>
<dbReference type="SUPFAM" id="SSF142764">
    <property type="entry name" value="YgbK-like"/>
    <property type="match status" value="1"/>
</dbReference>
<dbReference type="InterPro" id="IPR042213">
    <property type="entry name" value="NBD_C_sf"/>
</dbReference>
<keyword evidence="6" id="KW-0119">Carbohydrate metabolism</keyword>
<protein>
    <submittedName>
        <fullName evidence="9">Four-carbon acid sugar kinase family protein</fullName>
    </submittedName>
</protein>
<feature type="domain" description="Four-carbon acid sugar kinase N-terminal" evidence="7">
    <location>
        <begin position="9"/>
        <end position="236"/>
    </location>
</feature>
<name>A0A9D1FUN0_9BACT</name>
<evidence type="ECO:0000259" key="8">
    <source>
        <dbReference type="Pfam" id="PF17042"/>
    </source>
</evidence>
<keyword evidence="4 9" id="KW-0418">Kinase</keyword>
<evidence type="ECO:0000259" key="7">
    <source>
        <dbReference type="Pfam" id="PF07005"/>
    </source>
</evidence>
<evidence type="ECO:0000256" key="3">
    <source>
        <dbReference type="ARBA" id="ARBA00022741"/>
    </source>
</evidence>
<reference evidence="9" key="1">
    <citation type="submission" date="2020-10" db="EMBL/GenBank/DDBJ databases">
        <authorList>
            <person name="Gilroy R."/>
        </authorList>
    </citation>
    <scope>NUCLEOTIDE SEQUENCE</scope>
    <source>
        <strain evidence="9">CHK152-2994</strain>
    </source>
</reference>
<organism evidence="9 10">
    <name type="scientific">Candidatus Scatenecus faecavium</name>
    <dbReference type="NCBI Taxonomy" id="2840915"/>
    <lineage>
        <taxon>Bacteria</taxon>
        <taxon>Candidatus Scatenecus</taxon>
    </lineage>
</organism>
<comment type="caution">
    <text evidence="9">The sequence shown here is derived from an EMBL/GenBank/DDBJ whole genome shotgun (WGS) entry which is preliminary data.</text>
</comment>
<comment type="similarity">
    <text evidence="1">Belongs to the four-carbon acid sugar kinase family.</text>
</comment>
<evidence type="ECO:0000256" key="2">
    <source>
        <dbReference type="ARBA" id="ARBA00022679"/>
    </source>
</evidence>
<dbReference type="EMBL" id="DVJO01000048">
    <property type="protein sequence ID" value="HIS82392.1"/>
    <property type="molecule type" value="Genomic_DNA"/>
</dbReference>
<evidence type="ECO:0000256" key="6">
    <source>
        <dbReference type="ARBA" id="ARBA00023277"/>
    </source>
</evidence>
<evidence type="ECO:0000313" key="10">
    <source>
        <dbReference type="Proteomes" id="UP000824139"/>
    </source>
</evidence>